<dbReference type="AlphaFoldDB" id="A0A0K0FUI4"/>
<keyword evidence="1" id="KW-1185">Reference proteome</keyword>
<dbReference type="WBParaSite" id="SVE_1599600.1">
    <property type="protein sequence ID" value="SVE_1599600.1"/>
    <property type="gene ID" value="SVE_1599600"/>
</dbReference>
<reference evidence="1" key="1">
    <citation type="submission" date="2014-07" db="EMBL/GenBank/DDBJ databases">
        <authorList>
            <person name="Martin A.A"/>
            <person name="De Silva N."/>
        </authorList>
    </citation>
    <scope>NUCLEOTIDE SEQUENCE</scope>
</reference>
<name>A0A0K0FUI4_STRVS</name>
<evidence type="ECO:0000313" key="2">
    <source>
        <dbReference type="WBParaSite" id="SVE_1599600.1"/>
    </source>
</evidence>
<proteinExistence type="predicted"/>
<reference evidence="2" key="2">
    <citation type="submission" date="2015-08" db="UniProtKB">
        <authorList>
            <consortium name="WormBaseParasite"/>
        </authorList>
    </citation>
    <scope>IDENTIFICATION</scope>
</reference>
<evidence type="ECO:0000313" key="1">
    <source>
        <dbReference type="Proteomes" id="UP000035680"/>
    </source>
</evidence>
<organism evidence="1 2">
    <name type="scientific">Strongyloides venezuelensis</name>
    <name type="common">Threadworm</name>
    <dbReference type="NCBI Taxonomy" id="75913"/>
    <lineage>
        <taxon>Eukaryota</taxon>
        <taxon>Metazoa</taxon>
        <taxon>Ecdysozoa</taxon>
        <taxon>Nematoda</taxon>
        <taxon>Chromadorea</taxon>
        <taxon>Rhabditida</taxon>
        <taxon>Tylenchina</taxon>
        <taxon>Panagrolaimomorpha</taxon>
        <taxon>Strongyloidoidea</taxon>
        <taxon>Strongyloididae</taxon>
        <taxon>Strongyloides</taxon>
    </lineage>
</organism>
<sequence>MIYNLKHIIWIKDGFLLKPYPIGLPWREGKEIIDIDKEINGITARNINNSKNKPNFLSLAQKNCFEYGYLNNAFKTYQDSRKTSINSIISTDFGRKRDELFMKSKDNSNNSILKNMCKKSNEESRSNHSIRYSYYKDSFSKSNNILFDIKKNFNSYSGLPTQAINDNSFFEDSYNHHRFPSTGQLNSPSQMTTNQIIQSPSLTNNLLDEQILSSNINSSKTNVNTFSSIRKNSKRNVPYMFNLNSSTIDNSSTGINSENIKQIFSENNLEKFIEKIDEQEVDMEIFLTLNRQDLINVFEINTKTDDNIHLATMLNLIKYYKNLYNIA</sequence>
<dbReference type="Gene3D" id="1.10.150.50">
    <property type="entry name" value="Transcription Factor, Ets-1"/>
    <property type="match status" value="1"/>
</dbReference>
<dbReference type="InterPro" id="IPR013761">
    <property type="entry name" value="SAM/pointed_sf"/>
</dbReference>
<protein>
    <submittedName>
        <fullName evidence="2">SAM domain-containing protein</fullName>
    </submittedName>
</protein>
<accession>A0A0K0FUI4</accession>
<dbReference type="Proteomes" id="UP000035680">
    <property type="component" value="Unassembled WGS sequence"/>
</dbReference>